<evidence type="ECO:0000259" key="15">
    <source>
        <dbReference type="SMART" id="SM00642"/>
    </source>
</evidence>
<name>A0A9P4USB3_9PEZI</name>
<dbReference type="InterPro" id="IPR017853">
    <property type="entry name" value="GH"/>
</dbReference>
<evidence type="ECO:0000256" key="9">
    <source>
        <dbReference type="ARBA" id="ARBA00023157"/>
    </source>
</evidence>
<evidence type="ECO:0000256" key="2">
    <source>
        <dbReference type="ARBA" id="ARBA00001913"/>
    </source>
</evidence>
<feature type="signal peptide" evidence="14">
    <location>
        <begin position="1"/>
        <end position="29"/>
    </location>
</feature>
<dbReference type="PANTHER" id="PTHR10357">
    <property type="entry name" value="ALPHA-AMYLASE FAMILY MEMBER"/>
    <property type="match status" value="1"/>
</dbReference>
<dbReference type="InterPro" id="IPR013780">
    <property type="entry name" value="Glyco_hydro_b"/>
</dbReference>
<keyword evidence="5" id="KW-0479">Metal-binding</keyword>
<evidence type="ECO:0000313" key="17">
    <source>
        <dbReference type="Proteomes" id="UP000799441"/>
    </source>
</evidence>
<evidence type="ECO:0000256" key="11">
    <source>
        <dbReference type="ARBA" id="ARBA00023277"/>
    </source>
</evidence>
<dbReference type="SUPFAM" id="SSF51445">
    <property type="entry name" value="(Trans)glycosidases"/>
    <property type="match status" value="1"/>
</dbReference>
<dbReference type="Pfam" id="PF00128">
    <property type="entry name" value="Alpha-amylase"/>
    <property type="match status" value="1"/>
</dbReference>
<dbReference type="EC" id="3.2.1.1" evidence="4"/>
<keyword evidence="6 14" id="KW-0732">Signal</keyword>
<evidence type="ECO:0000256" key="13">
    <source>
        <dbReference type="SAM" id="MobiDB-lite"/>
    </source>
</evidence>
<evidence type="ECO:0000256" key="4">
    <source>
        <dbReference type="ARBA" id="ARBA00012595"/>
    </source>
</evidence>
<feature type="domain" description="Glycosyl hydrolase family 13 catalytic" evidence="15">
    <location>
        <begin position="42"/>
        <end position="401"/>
    </location>
</feature>
<keyword evidence="10" id="KW-0325">Glycoprotein</keyword>
<evidence type="ECO:0000256" key="12">
    <source>
        <dbReference type="ARBA" id="ARBA00023295"/>
    </source>
</evidence>
<dbReference type="GO" id="GO:0016052">
    <property type="term" value="P:carbohydrate catabolic process"/>
    <property type="evidence" value="ECO:0007669"/>
    <property type="project" value="InterPro"/>
</dbReference>
<evidence type="ECO:0000256" key="6">
    <source>
        <dbReference type="ARBA" id="ARBA00022729"/>
    </source>
</evidence>
<dbReference type="EMBL" id="MU003770">
    <property type="protein sequence ID" value="KAF2724829.1"/>
    <property type="molecule type" value="Genomic_DNA"/>
</dbReference>
<dbReference type="CDD" id="cd11319">
    <property type="entry name" value="AmyAc_euk_AmyA"/>
    <property type="match status" value="1"/>
</dbReference>
<dbReference type="PANTHER" id="PTHR10357:SF215">
    <property type="entry name" value="ALPHA-AMYLASE 1"/>
    <property type="match status" value="1"/>
</dbReference>
<accession>A0A9P4USB3</accession>
<dbReference type="InterPro" id="IPR006047">
    <property type="entry name" value="GH13_cat_dom"/>
</dbReference>
<keyword evidence="7 16" id="KW-0378">Hydrolase</keyword>
<evidence type="ECO:0000256" key="3">
    <source>
        <dbReference type="ARBA" id="ARBA00008061"/>
    </source>
</evidence>
<dbReference type="Proteomes" id="UP000799441">
    <property type="component" value="Unassembled WGS sequence"/>
</dbReference>
<keyword evidence="17" id="KW-1185">Reference proteome</keyword>
<keyword evidence="11" id="KW-0119">Carbohydrate metabolism</keyword>
<dbReference type="Pfam" id="PF09260">
    <property type="entry name" value="A_amylase_dom_C"/>
    <property type="match status" value="1"/>
</dbReference>
<dbReference type="SUPFAM" id="SSF51011">
    <property type="entry name" value="Glycosyl hydrolase domain"/>
    <property type="match status" value="1"/>
</dbReference>
<dbReference type="Gene3D" id="2.60.40.1180">
    <property type="entry name" value="Golgi alpha-mannosidase II"/>
    <property type="match status" value="1"/>
</dbReference>
<evidence type="ECO:0000313" key="16">
    <source>
        <dbReference type="EMBL" id="KAF2724829.1"/>
    </source>
</evidence>
<sequence length="597" mass="66283">MLASSPRLGMKPYAVALLWLTLFLGVSRAATVEEWKQRSIYQVLTDRFAYPNDTTPEPCDVALGLYCGGSWKGIMENLDYIENMGFDAIWISPIVQQLPQQTADGEAYTAYWQQNLYELNDRFGTQQDLTDLIHEVHARGMLLMLDIVVNHMGYAGPGWWVDYSVLYPFNESKYYHEYCAATEEWNQTNLEYCWLGDWKVSLVDIASERQDVRDMFGEWIQEIVANYSIDGLRIDTAINVQPDFFPSFMEAAGVFATGEALNGDNSISCQWQEAIGSILNYPIYFPLMRAFTDPEGSIGDLVDTIETNKDNCQHVTTMGSFSENHDQPRFTEYTNDTAQAKNVITYTMMADGIPIIYQGQEQHMVGGVTPYMNRAPLWLAPGGYDTSAPLYTHIQTLNKLRHHVIQTSVNYTDYEAWSVWQDLHSFALRKGYDGSQVISVFNNNGESCADFTLAIPNHGYPSGVQLTEVLSCTDVTVNGTGYINLPMGQGEPKVLYPTHLLYGSSLCGLPVAPPIDIIGAPHTTVSTSYTTTINGQQTVIATATESPLPVTSQPGAYTASSVTSSPSSSHGASVNKAVPVRRLSIMSAIVGVLEWMV</sequence>
<dbReference type="SMART" id="SM00642">
    <property type="entry name" value="Aamy"/>
    <property type="match status" value="1"/>
</dbReference>
<keyword evidence="12" id="KW-0326">Glycosidase</keyword>
<dbReference type="GO" id="GO:0004556">
    <property type="term" value="F:alpha-amylase activity"/>
    <property type="evidence" value="ECO:0007669"/>
    <property type="project" value="UniProtKB-EC"/>
</dbReference>
<evidence type="ECO:0000256" key="1">
    <source>
        <dbReference type="ARBA" id="ARBA00000548"/>
    </source>
</evidence>
<comment type="cofactor">
    <cofactor evidence="2">
        <name>Ca(2+)</name>
        <dbReference type="ChEBI" id="CHEBI:29108"/>
    </cofactor>
</comment>
<dbReference type="InterPro" id="IPR015340">
    <property type="entry name" value="A_amylase_C_dom"/>
</dbReference>
<gene>
    <name evidence="16" type="ORF">K431DRAFT_281789</name>
</gene>
<proteinExistence type="inferred from homology"/>
<organism evidence="16 17">
    <name type="scientific">Polychaeton citri CBS 116435</name>
    <dbReference type="NCBI Taxonomy" id="1314669"/>
    <lineage>
        <taxon>Eukaryota</taxon>
        <taxon>Fungi</taxon>
        <taxon>Dikarya</taxon>
        <taxon>Ascomycota</taxon>
        <taxon>Pezizomycotina</taxon>
        <taxon>Dothideomycetes</taxon>
        <taxon>Dothideomycetidae</taxon>
        <taxon>Capnodiales</taxon>
        <taxon>Capnodiaceae</taxon>
        <taxon>Polychaeton</taxon>
    </lineage>
</organism>
<dbReference type="GO" id="GO:0005509">
    <property type="term" value="F:calcium ion binding"/>
    <property type="evidence" value="ECO:0007669"/>
    <property type="project" value="InterPro"/>
</dbReference>
<evidence type="ECO:0000256" key="10">
    <source>
        <dbReference type="ARBA" id="ARBA00023180"/>
    </source>
</evidence>
<dbReference type="FunFam" id="3.20.20.80:FF:000120">
    <property type="entry name" value="Alpha-amylase A"/>
    <property type="match status" value="1"/>
</dbReference>
<evidence type="ECO:0000256" key="8">
    <source>
        <dbReference type="ARBA" id="ARBA00022837"/>
    </source>
</evidence>
<comment type="catalytic activity">
    <reaction evidence="1">
        <text>Endohydrolysis of (1-&gt;4)-alpha-D-glucosidic linkages in polysaccharides containing three or more (1-&gt;4)-alpha-linked D-glucose units.</text>
        <dbReference type="EC" id="3.2.1.1"/>
    </reaction>
</comment>
<keyword evidence="9" id="KW-1015">Disulfide bond</keyword>
<evidence type="ECO:0000256" key="14">
    <source>
        <dbReference type="SAM" id="SignalP"/>
    </source>
</evidence>
<evidence type="ECO:0000256" key="7">
    <source>
        <dbReference type="ARBA" id="ARBA00022801"/>
    </source>
</evidence>
<comment type="caution">
    <text evidence="16">The sequence shown here is derived from an EMBL/GenBank/DDBJ whole genome shotgun (WGS) entry which is preliminary data.</text>
</comment>
<feature type="chain" id="PRO_5040367048" description="alpha-amylase" evidence="14">
    <location>
        <begin position="30"/>
        <end position="597"/>
    </location>
</feature>
<feature type="compositionally biased region" description="Low complexity" evidence="13">
    <location>
        <begin position="560"/>
        <end position="573"/>
    </location>
</feature>
<dbReference type="OrthoDB" id="204980at2759"/>
<evidence type="ECO:0000256" key="5">
    <source>
        <dbReference type="ARBA" id="ARBA00022723"/>
    </source>
</evidence>
<reference evidence="16" key="1">
    <citation type="journal article" date="2020" name="Stud. Mycol.">
        <title>101 Dothideomycetes genomes: a test case for predicting lifestyles and emergence of pathogens.</title>
        <authorList>
            <person name="Haridas S."/>
            <person name="Albert R."/>
            <person name="Binder M."/>
            <person name="Bloem J."/>
            <person name="Labutti K."/>
            <person name="Salamov A."/>
            <person name="Andreopoulos B."/>
            <person name="Baker S."/>
            <person name="Barry K."/>
            <person name="Bills G."/>
            <person name="Bluhm B."/>
            <person name="Cannon C."/>
            <person name="Castanera R."/>
            <person name="Culley D."/>
            <person name="Daum C."/>
            <person name="Ezra D."/>
            <person name="Gonzalez J."/>
            <person name="Henrissat B."/>
            <person name="Kuo A."/>
            <person name="Liang C."/>
            <person name="Lipzen A."/>
            <person name="Lutzoni F."/>
            <person name="Magnuson J."/>
            <person name="Mondo S."/>
            <person name="Nolan M."/>
            <person name="Ohm R."/>
            <person name="Pangilinan J."/>
            <person name="Park H.-J."/>
            <person name="Ramirez L."/>
            <person name="Alfaro M."/>
            <person name="Sun H."/>
            <person name="Tritt A."/>
            <person name="Yoshinaga Y."/>
            <person name="Zwiers L.-H."/>
            <person name="Turgeon B."/>
            <person name="Goodwin S."/>
            <person name="Spatafora J."/>
            <person name="Crous P."/>
            <person name="Grigoriev I."/>
        </authorList>
    </citation>
    <scope>NUCLEOTIDE SEQUENCE</scope>
    <source>
        <strain evidence="16">CBS 116435</strain>
    </source>
</reference>
<keyword evidence="8" id="KW-0106">Calcium</keyword>
<comment type="similarity">
    <text evidence="3">Belongs to the glycosyl hydrolase 13 family.</text>
</comment>
<dbReference type="Gene3D" id="3.20.20.80">
    <property type="entry name" value="Glycosidases"/>
    <property type="match status" value="1"/>
</dbReference>
<feature type="region of interest" description="Disordered" evidence="13">
    <location>
        <begin position="551"/>
        <end position="573"/>
    </location>
</feature>
<dbReference type="AlphaFoldDB" id="A0A9P4USB3"/>
<protein>
    <recommendedName>
        <fullName evidence="4">alpha-amylase</fullName>
        <ecNumber evidence="4">3.2.1.1</ecNumber>
    </recommendedName>
</protein>